<evidence type="ECO:0000313" key="2">
    <source>
        <dbReference type="EMBL" id="THU81399.1"/>
    </source>
</evidence>
<dbReference type="Proteomes" id="UP000297245">
    <property type="component" value="Unassembled WGS sequence"/>
</dbReference>
<keyword evidence="3" id="KW-1185">Reference proteome</keyword>
<evidence type="ECO:0000313" key="3">
    <source>
        <dbReference type="Proteomes" id="UP000297245"/>
    </source>
</evidence>
<reference evidence="2 3" key="1">
    <citation type="journal article" date="2019" name="Nat. Ecol. Evol.">
        <title>Megaphylogeny resolves global patterns of mushroom evolution.</title>
        <authorList>
            <person name="Varga T."/>
            <person name="Krizsan K."/>
            <person name="Foldi C."/>
            <person name="Dima B."/>
            <person name="Sanchez-Garcia M."/>
            <person name="Sanchez-Ramirez S."/>
            <person name="Szollosi G.J."/>
            <person name="Szarkandi J.G."/>
            <person name="Papp V."/>
            <person name="Albert L."/>
            <person name="Andreopoulos W."/>
            <person name="Angelini C."/>
            <person name="Antonin V."/>
            <person name="Barry K.W."/>
            <person name="Bougher N.L."/>
            <person name="Buchanan P."/>
            <person name="Buyck B."/>
            <person name="Bense V."/>
            <person name="Catcheside P."/>
            <person name="Chovatia M."/>
            <person name="Cooper J."/>
            <person name="Damon W."/>
            <person name="Desjardin D."/>
            <person name="Finy P."/>
            <person name="Geml J."/>
            <person name="Haridas S."/>
            <person name="Hughes K."/>
            <person name="Justo A."/>
            <person name="Karasinski D."/>
            <person name="Kautmanova I."/>
            <person name="Kiss B."/>
            <person name="Kocsube S."/>
            <person name="Kotiranta H."/>
            <person name="LaButti K.M."/>
            <person name="Lechner B.E."/>
            <person name="Liimatainen K."/>
            <person name="Lipzen A."/>
            <person name="Lukacs Z."/>
            <person name="Mihaltcheva S."/>
            <person name="Morgado L.N."/>
            <person name="Niskanen T."/>
            <person name="Noordeloos M.E."/>
            <person name="Ohm R.A."/>
            <person name="Ortiz-Santana B."/>
            <person name="Ovrebo C."/>
            <person name="Racz N."/>
            <person name="Riley R."/>
            <person name="Savchenko A."/>
            <person name="Shiryaev A."/>
            <person name="Soop K."/>
            <person name="Spirin V."/>
            <person name="Szebenyi C."/>
            <person name="Tomsovsky M."/>
            <person name="Tulloss R.E."/>
            <person name="Uehling J."/>
            <person name="Grigoriev I.V."/>
            <person name="Vagvolgyi C."/>
            <person name="Papp T."/>
            <person name="Martin F.M."/>
            <person name="Miettinen O."/>
            <person name="Hibbett D.S."/>
            <person name="Nagy L.G."/>
        </authorList>
    </citation>
    <scope>NUCLEOTIDE SEQUENCE [LARGE SCALE GENOMIC DNA]</scope>
    <source>
        <strain evidence="2 3">CBS 962.96</strain>
    </source>
</reference>
<organism evidence="2 3">
    <name type="scientific">Dendrothele bispora (strain CBS 962.96)</name>
    <dbReference type="NCBI Taxonomy" id="1314807"/>
    <lineage>
        <taxon>Eukaryota</taxon>
        <taxon>Fungi</taxon>
        <taxon>Dikarya</taxon>
        <taxon>Basidiomycota</taxon>
        <taxon>Agaricomycotina</taxon>
        <taxon>Agaricomycetes</taxon>
        <taxon>Agaricomycetidae</taxon>
        <taxon>Agaricales</taxon>
        <taxon>Agaricales incertae sedis</taxon>
        <taxon>Dendrothele</taxon>
    </lineage>
</organism>
<proteinExistence type="predicted"/>
<gene>
    <name evidence="2" type="ORF">K435DRAFT_873379</name>
</gene>
<dbReference type="AlphaFoldDB" id="A0A4S8KZ82"/>
<protein>
    <submittedName>
        <fullName evidence="2">Uncharacterized protein</fullName>
    </submittedName>
</protein>
<dbReference type="EMBL" id="ML179812">
    <property type="protein sequence ID" value="THU81399.1"/>
    <property type="molecule type" value="Genomic_DNA"/>
</dbReference>
<feature type="region of interest" description="Disordered" evidence="1">
    <location>
        <begin position="93"/>
        <end position="133"/>
    </location>
</feature>
<feature type="compositionally biased region" description="Basic residues" evidence="1">
    <location>
        <begin position="101"/>
        <end position="113"/>
    </location>
</feature>
<accession>A0A4S8KZ82</accession>
<sequence length="262" mass="28844">MDYYNQYNGFLEYPPGFTGYSEDLYSDLQSLDTSTIDLNRYDEQGFHLLRAPTVDPDLPDNPFSDFSPATNGASIFDESEPAVSAVPIPDFSAAATPTPAAKKRRGCPPKPKKAVVEAEPGTPPSTPASPIHLPKPVENFSAVIHVLKPDTITRNRGKNKVVKHDPEVCGSVHAPIDVSFEKLLDMIRVEMGLEDARQLCLDSLGWYFEGKKANKLDLYPVGLPARRNFDDSQSKMQADKPAGIFHGVLGTDMPLFPHIFLT</sequence>
<name>A0A4S8KZ82_DENBC</name>
<evidence type="ECO:0000256" key="1">
    <source>
        <dbReference type="SAM" id="MobiDB-lite"/>
    </source>
</evidence>